<name>A0AAW0DF69_9AGAR</name>
<evidence type="ECO:0000256" key="2">
    <source>
        <dbReference type="ARBA" id="ARBA00005179"/>
    </source>
</evidence>
<keyword evidence="10" id="KW-1185">Reference proteome</keyword>
<protein>
    <recommendedName>
        <fullName evidence="11">Cytochrome P450</fullName>
    </recommendedName>
</protein>
<dbReference type="PANTHER" id="PTHR46300:SF7">
    <property type="entry name" value="P450, PUTATIVE (EUROFUNG)-RELATED"/>
    <property type="match status" value="1"/>
</dbReference>
<dbReference type="PANTHER" id="PTHR46300">
    <property type="entry name" value="P450, PUTATIVE (EUROFUNG)-RELATED-RELATED"/>
    <property type="match status" value="1"/>
</dbReference>
<dbReference type="Pfam" id="PF00067">
    <property type="entry name" value="p450"/>
    <property type="match status" value="1"/>
</dbReference>
<gene>
    <name evidence="9" type="ORF">VNI00_006035</name>
</gene>
<keyword evidence="4" id="KW-0349">Heme</keyword>
<comment type="cofactor">
    <cofactor evidence="1">
        <name>heme</name>
        <dbReference type="ChEBI" id="CHEBI:30413"/>
    </cofactor>
</comment>
<keyword evidence="5" id="KW-0479">Metal-binding</keyword>
<dbReference type="PRINTS" id="PR00463">
    <property type="entry name" value="EP450I"/>
</dbReference>
<dbReference type="EMBL" id="JAYKXP010000017">
    <property type="protein sequence ID" value="KAK7049434.1"/>
    <property type="molecule type" value="Genomic_DNA"/>
</dbReference>
<proteinExistence type="inferred from homology"/>
<organism evidence="9 10">
    <name type="scientific">Paramarasmius palmivorus</name>
    <dbReference type="NCBI Taxonomy" id="297713"/>
    <lineage>
        <taxon>Eukaryota</taxon>
        <taxon>Fungi</taxon>
        <taxon>Dikarya</taxon>
        <taxon>Basidiomycota</taxon>
        <taxon>Agaricomycotina</taxon>
        <taxon>Agaricomycetes</taxon>
        <taxon>Agaricomycetidae</taxon>
        <taxon>Agaricales</taxon>
        <taxon>Marasmiineae</taxon>
        <taxon>Marasmiaceae</taxon>
        <taxon>Paramarasmius</taxon>
    </lineage>
</organism>
<dbReference type="InterPro" id="IPR001128">
    <property type="entry name" value="Cyt_P450"/>
</dbReference>
<dbReference type="AlphaFoldDB" id="A0AAW0DF69"/>
<dbReference type="InterPro" id="IPR002401">
    <property type="entry name" value="Cyt_P450_E_grp-I"/>
</dbReference>
<keyword evidence="7" id="KW-0408">Iron</keyword>
<dbReference type="InterPro" id="IPR036396">
    <property type="entry name" value="Cyt_P450_sf"/>
</dbReference>
<evidence type="ECO:0000256" key="6">
    <source>
        <dbReference type="ARBA" id="ARBA00023002"/>
    </source>
</evidence>
<dbReference type="GO" id="GO:0020037">
    <property type="term" value="F:heme binding"/>
    <property type="evidence" value="ECO:0007669"/>
    <property type="project" value="InterPro"/>
</dbReference>
<sequence length="318" mass="36002">MPYGEKWRQHRRLFQEGLRDFVEESEDQRIGLEKVYELLVNLLKDPNNFRAHIRTWAAATIIGIMYGHDVASNNDYFVDLAEKALGTFVTFAATSGALVNIFPFMRYLPAWFPGCGFQYIVREGRDWVHDMVDKPYSIAVDNMRSTKRKSSILAKYLDRHRTDGGGDEQELMIKQVCATAYAAGADTTVSALSTFFMAMASYPHVQKKAQTYIDDVLAAEGRLPTWEDRSSLQYVEAIVRETLRWAPVAPLGFFHSAASDDTVDGYFVPQGTALSGNIWAMTRDPTVYPDPENFIPERFLKEDGTCNDDDVSYTFGFG</sequence>
<evidence type="ECO:0000256" key="8">
    <source>
        <dbReference type="ARBA" id="ARBA00023033"/>
    </source>
</evidence>
<evidence type="ECO:0000313" key="10">
    <source>
        <dbReference type="Proteomes" id="UP001383192"/>
    </source>
</evidence>
<dbReference type="GO" id="GO:0016705">
    <property type="term" value="F:oxidoreductase activity, acting on paired donors, with incorporation or reduction of molecular oxygen"/>
    <property type="evidence" value="ECO:0007669"/>
    <property type="project" value="InterPro"/>
</dbReference>
<evidence type="ECO:0000256" key="1">
    <source>
        <dbReference type="ARBA" id="ARBA00001971"/>
    </source>
</evidence>
<dbReference type="GO" id="GO:0005506">
    <property type="term" value="F:iron ion binding"/>
    <property type="evidence" value="ECO:0007669"/>
    <property type="project" value="InterPro"/>
</dbReference>
<dbReference type="Gene3D" id="1.10.630.10">
    <property type="entry name" value="Cytochrome P450"/>
    <property type="match status" value="1"/>
</dbReference>
<comment type="pathway">
    <text evidence="2">Secondary metabolite biosynthesis.</text>
</comment>
<evidence type="ECO:0000256" key="3">
    <source>
        <dbReference type="ARBA" id="ARBA00010617"/>
    </source>
</evidence>
<dbReference type="InterPro" id="IPR050364">
    <property type="entry name" value="Cytochrome_P450_fung"/>
</dbReference>
<evidence type="ECO:0000256" key="7">
    <source>
        <dbReference type="ARBA" id="ARBA00023004"/>
    </source>
</evidence>
<evidence type="ECO:0000256" key="5">
    <source>
        <dbReference type="ARBA" id="ARBA00022723"/>
    </source>
</evidence>
<comment type="caution">
    <text evidence="9">The sequence shown here is derived from an EMBL/GenBank/DDBJ whole genome shotgun (WGS) entry which is preliminary data.</text>
</comment>
<keyword evidence="6" id="KW-0560">Oxidoreductase</keyword>
<dbReference type="GO" id="GO:0004497">
    <property type="term" value="F:monooxygenase activity"/>
    <property type="evidence" value="ECO:0007669"/>
    <property type="project" value="UniProtKB-KW"/>
</dbReference>
<evidence type="ECO:0000313" key="9">
    <source>
        <dbReference type="EMBL" id="KAK7049434.1"/>
    </source>
</evidence>
<dbReference type="Proteomes" id="UP001383192">
    <property type="component" value="Unassembled WGS sequence"/>
</dbReference>
<accession>A0AAW0DF69</accession>
<comment type="similarity">
    <text evidence="3">Belongs to the cytochrome P450 family.</text>
</comment>
<evidence type="ECO:0000256" key="4">
    <source>
        <dbReference type="ARBA" id="ARBA00022617"/>
    </source>
</evidence>
<dbReference type="SUPFAM" id="SSF48264">
    <property type="entry name" value="Cytochrome P450"/>
    <property type="match status" value="1"/>
</dbReference>
<evidence type="ECO:0008006" key="11">
    <source>
        <dbReference type="Google" id="ProtNLM"/>
    </source>
</evidence>
<reference evidence="9 10" key="1">
    <citation type="submission" date="2024-01" db="EMBL/GenBank/DDBJ databases">
        <title>A draft genome for a cacao thread blight-causing isolate of Paramarasmius palmivorus.</title>
        <authorList>
            <person name="Baruah I.K."/>
            <person name="Bukari Y."/>
            <person name="Amoako-Attah I."/>
            <person name="Meinhardt L.W."/>
            <person name="Bailey B.A."/>
            <person name="Cohen S.P."/>
        </authorList>
    </citation>
    <scope>NUCLEOTIDE SEQUENCE [LARGE SCALE GENOMIC DNA]</scope>
    <source>
        <strain evidence="9 10">GH-12</strain>
    </source>
</reference>
<keyword evidence="8" id="KW-0503">Monooxygenase</keyword>